<dbReference type="PANTHER" id="PTHR13318">
    <property type="entry name" value="PARTNER OF PAIRED, ISOFORM B-RELATED"/>
    <property type="match status" value="1"/>
</dbReference>
<keyword evidence="3" id="KW-1185">Reference proteome</keyword>
<sequence>MPTLPLDLLRSILDYVTENQFLLATFCLVNRDWYRAAIGLLFRHPRISTRNGLMTFTKHLDPSHVDFLTSLDLSADRVREFVDNGTLQRITSVFERAAAASPPCRGRLESLTLNRCGKIMDTGLVPLLAAAGHSLLIINLEMCGNVTAGSIDAIATHAPHLQSLSLYWTNRLTKRCLNLLPTGCTDLRCLDLSMCQWVVDDTVMLDICSMMSLRVLKLSSCHALTGRALAALTPALPRLEELRLAMVSESTDAEIAAMIRGCGRGMKKLVMLEATVGPDTVRAIEECLMGLELLNLRNAVGVEERMIRAWKEGGVKEVVWREEQADEEVTDEEME</sequence>
<dbReference type="EMBL" id="RBNJ01004616">
    <property type="protein sequence ID" value="RUS29839.1"/>
    <property type="molecule type" value="Genomic_DNA"/>
</dbReference>
<dbReference type="InterPro" id="IPR032675">
    <property type="entry name" value="LRR_dom_sf"/>
</dbReference>
<comment type="caution">
    <text evidence="2">The sequence shown here is derived from an EMBL/GenBank/DDBJ whole genome shotgun (WGS) entry which is preliminary data.</text>
</comment>
<dbReference type="AlphaFoldDB" id="A0A433QJ88"/>
<proteinExistence type="predicted"/>
<evidence type="ECO:0000313" key="2">
    <source>
        <dbReference type="EMBL" id="RUS29839.1"/>
    </source>
</evidence>
<dbReference type="Gene3D" id="3.80.10.10">
    <property type="entry name" value="Ribonuclease Inhibitor"/>
    <property type="match status" value="1"/>
</dbReference>
<name>A0A433QJ88_9FUNG</name>
<feature type="domain" description="F-box/LRR-repeat protein 15-like leucin rich repeat" evidence="1">
    <location>
        <begin position="106"/>
        <end position="309"/>
    </location>
</feature>
<gene>
    <name evidence="2" type="ORF">BC938DRAFT_480174</name>
</gene>
<dbReference type="Pfam" id="PF25372">
    <property type="entry name" value="DUF7885"/>
    <property type="match status" value="1"/>
</dbReference>
<evidence type="ECO:0000259" key="1">
    <source>
        <dbReference type="Pfam" id="PF25372"/>
    </source>
</evidence>
<evidence type="ECO:0000313" key="3">
    <source>
        <dbReference type="Proteomes" id="UP000274822"/>
    </source>
</evidence>
<dbReference type="Proteomes" id="UP000274822">
    <property type="component" value="Unassembled WGS sequence"/>
</dbReference>
<dbReference type="GO" id="GO:0019005">
    <property type="term" value="C:SCF ubiquitin ligase complex"/>
    <property type="evidence" value="ECO:0007669"/>
    <property type="project" value="TreeGrafter"/>
</dbReference>
<dbReference type="PANTHER" id="PTHR13318:SF105">
    <property type="entry name" value="F-BOX_LRR-REPEAT PROTEIN 3"/>
    <property type="match status" value="1"/>
</dbReference>
<dbReference type="InterPro" id="IPR057207">
    <property type="entry name" value="FBXL15_LRR"/>
</dbReference>
<accession>A0A433QJ88</accession>
<dbReference type="SUPFAM" id="SSF52047">
    <property type="entry name" value="RNI-like"/>
    <property type="match status" value="1"/>
</dbReference>
<organism evidence="2 3">
    <name type="scientific">Jimgerdemannia flammicorona</name>
    <dbReference type="NCBI Taxonomy" id="994334"/>
    <lineage>
        <taxon>Eukaryota</taxon>
        <taxon>Fungi</taxon>
        <taxon>Fungi incertae sedis</taxon>
        <taxon>Mucoromycota</taxon>
        <taxon>Mucoromycotina</taxon>
        <taxon>Endogonomycetes</taxon>
        <taxon>Endogonales</taxon>
        <taxon>Endogonaceae</taxon>
        <taxon>Jimgerdemannia</taxon>
    </lineage>
</organism>
<reference evidence="2 3" key="1">
    <citation type="journal article" date="2018" name="New Phytol.">
        <title>Phylogenomics of Endogonaceae and evolution of mycorrhizas within Mucoromycota.</title>
        <authorList>
            <person name="Chang Y."/>
            <person name="Desiro A."/>
            <person name="Na H."/>
            <person name="Sandor L."/>
            <person name="Lipzen A."/>
            <person name="Clum A."/>
            <person name="Barry K."/>
            <person name="Grigoriev I.V."/>
            <person name="Martin F.M."/>
            <person name="Stajich J.E."/>
            <person name="Smith M.E."/>
            <person name="Bonito G."/>
            <person name="Spatafora J.W."/>
        </authorList>
    </citation>
    <scope>NUCLEOTIDE SEQUENCE [LARGE SCALE GENOMIC DNA]</scope>
    <source>
        <strain evidence="2 3">AD002</strain>
    </source>
</reference>
<dbReference type="GO" id="GO:0031146">
    <property type="term" value="P:SCF-dependent proteasomal ubiquitin-dependent protein catabolic process"/>
    <property type="evidence" value="ECO:0007669"/>
    <property type="project" value="TreeGrafter"/>
</dbReference>
<protein>
    <recommendedName>
        <fullName evidence="1">F-box/LRR-repeat protein 15-like leucin rich repeat domain-containing protein</fullName>
    </recommendedName>
</protein>